<feature type="transmembrane region" description="Helical" evidence="2">
    <location>
        <begin position="57"/>
        <end position="77"/>
    </location>
</feature>
<reference evidence="3 4" key="1">
    <citation type="submission" date="2018-02" db="EMBL/GenBank/DDBJ databases">
        <title>Bacteriophage NCPPB3778 and a type I-E CRISPR drive the evolution of the US Biological Select Agent, Rathayibacter toxicus.</title>
        <authorList>
            <person name="Davis E.W.II."/>
            <person name="Tabima J.F."/>
            <person name="Weisberg A.J."/>
            <person name="Lopes L.D."/>
            <person name="Wiseman M.S."/>
            <person name="Wiseman M.S."/>
            <person name="Pupko T."/>
            <person name="Belcher M.S."/>
            <person name="Sechler A.J."/>
            <person name="Tancos M.A."/>
            <person name="Schroeder B.K."/>
            <person name="Murray T.D."/>
            <person name="Luster D.G."/>
            <person name="Schneider W.L."/>
            <person name="Rogers E."/>
            <person name="Andreote F.D."/>
            <person name="Grunwald N.J."/>
            <person name="Putnam M.L."/>
            <person name="Chang J.H."/>
        </authorList>
    </citation>
    <scope>NUCLEOTIDE SEQUENCE [LARGE SCALE GENOMIC DNA]</scope>
    <source>
        <strain evidence="3 4">AY1B3</strain>
    </source>
</reference>
<evidence type="ECO:0000256" key="1">
    <source>
        <dbReference type="SAM" id="MobiDB-lite"/>
    </source>
</evidence>
<protein>
    <submittedName>
        <fullName evidence="3">Uncharacterized protein</fullName>
    </submittedName>
</protein>
<proteinExistence type="predicted"/>
<feature type="region of interest" description="Disordered" evidence="1">
    <location>
        <begin position="1"/>
        <end position="21"/>
    </location>
</feature>
<gene>
    <name evidence="3" type="ORF">C5E16_01690</name>
</gene>
<evidence type="ECO:0000313" key="3">
    <source>
        <dbReference type="EMBL" id="PPF70986.1"/>
    </source>
</evidence>
<sequence length="215" mass="23184">MSSSHDREHLDALLDRSAPPTTVQDSTIMYDLRELEAATREAAHRPAKRSRWSRPTIAGVIALLLVGGATTAVAAGWRPDGWVHPVVGNYSYTLPSGTVCEIIVGNVQGSDPKSMQVMSDFYRDADYATLLSDDAIAEQIQKGRAVDVIWALDENGEMVPGGYGTPYYDADQEYDNAVSQILSEAATAKIDDAGLTGVDPNLTYEGRSDCGEADQ</sequence>
<dbReference type="EMBL" id="PSXY01000002">
    <property type="protein sequence ID" value="PPF70986.1"/>
    <property type="molecule type" value="Genomic_DNA"/>
</dbReference>
<dbReference type="AlphaFoldDB" id="A0A2S5VXX9"/>
<evidence type="ECO:0000313" key="4">
    <source>
        <dbReference type="Proteomes" id="UP000239241"/>
    </source>
</evidence>
<organism evidence="3 4">
    <name type="scientific">Clavibacter michiganensis</name>
    <dbReference type="NCBI Taxonomy" id="28447"/>
    <lineage>
        <taxon>Bacteria</taxon>
        <taxon>Bacillati</taxon>
        <taxon>Actinomycetota</taxon>
        <taxon>Actinomycetes</taxon>
        <taxon>Micrococcales</taxon>
        <taxon>Microbacteriaceae</taxon>
        <taxon>Clavibacter</taxon>
    </lineage>
</organism>
<evidence type="ECO:0000256" key="2">
    <source>
        <dbReference type="SAM" id="Phobius"/>
    </source>
</evidence>
<keyword evidence="2" id="KW-0472">Membrane</keyword>
<name>A0A2S5VXX9_9MICO</name>
<accession>A0A2S5VXX9</accession>
<keyword evidence="2" id="KW-0812">Transmembrane</keyword>
<dbReference type="RefSeq" id="WP_104289286.1">
    <property type="nucleotide sequence ID" value="NZ_PSXY01000002.1"/>
</dbReference>
<dbReference type="Proteomes" id="UP000239241">
    <property type="component" value="Unassembled WGS sequence"/>
</dbReference>
<feature type="compositionally biased region" description="Basic and acidic residues" evidence="1">
    <location>
        <begin position="1"/>
        <end position="14"/>
    </location>
</feature>
<comment type="caution">
    <text evidence="3">The sequence shown here is derived from an EMBL/GenBank/DDBJ whole genome shotgun (WGS) entry which is preliminary data.</text>
</comment>
<keyword evidence="2" id="KW-1133">Transmembrane helix</keyword>